<keyword evidence="2" id="KW-1133">Transmembrane helix</keyword>
<keyword evidence="2" id="KW-0472">Membrane</keyword>
<accession>A0ABW6S0R0</accession>
<evidence type="ECO:0000313" key="4">
    <source>
        <dbReference type="Proteomes" id="UP001601992"/>
    </source>
</evidence>
<evidence type="ECO:0000313" key="3">
    <source>
        <dbReference type="EMBL" id="MFF3569883.1"/>
    </source>
</evidence>
<feature type="transmembrane region" description="Helical" evidence="2">
    <location>
        <begin position="361"/>
        <end position="379"/>
    </location>
</feature>
<evidence type="ECO:0000256" key="2">
    <source>
        <dbReference type="SAM" id="Phobius"/>
    </source>
</evidence>
<comment type="caution">
    <text evidence="3">The sequence shown here is derived from an EMBL/GenBank/DDBJ whole genome shotgun (WGS) entry which is preliminary data.</text>
</comment>
<dbReference type="Proteomes" id="UP001601992">
    <property type="component" value="Unassembled WGS sequence"/>
</dbReference>
<feature type="transmembrane region" description="Helical" evidence="2">
    <location>
        <begin position="171"/>
        <end position="194"/>
    </location>
</feature>
<evidence type="ECO:0000256" key="1">
    <source>
        <dbReference type="SAM" id="MobiDB-lite"/>
    </source>
</evidence>
<evidence type="ECO:0008006" key="5">
    <source>
        <dbReference type="Google" id="ProtNLM"/>
    </source>
</evidence>
<feature type="transmembrane region" description="Helical" evidence="2">
    <location>
        <begin position="201"/>
        <end position="220"/>
    </location>
</feature>
<proteinExistence type="predicted"/>
<reference evidence="3 4" key="1">
    <citation type="submission" date="2024-10" db="EMBL/GenBank/DDBJ databases">
        <title>The Natural Products Discovery Center: Release of the First 8490 Sequenced Strains for Exploring Actinobacteria Biosynthetic Diversity.</title>
        <authorList>
            <person name="Kalkreuter E."/>
            <person name="Kautsar S.A."/>
            <person name="Yang D."/>
            <person name="Bader C.D."/>
            <person name="Teijaro C.N."/>
            <person name="Fluegel L."/>
            <person name="Davis C.M."/>
            <person name="Simpson J.R."/>
            <person name="Lauterbach L."/>
            <person name="Steele A.D."/>
            <person name="Gui C."/>
            <person name="Meng S."/>
            <person name="Li G."/>
            <person name="Viehrig K."/>
            <person name="Ye F."/>
            <person name="Su P."/>
            <person name="Kiefer A.F."/>
            <person name="Nichols A."/>
            <person name="Cepeda A.J."/>
            <person name="Yan W."/>
            <person name="Fan B."/>
            <person name="Jiang Y."/>
            <person name="Adhikari A."/>
            <person name="Zheng C.-J."/>
            <person name="Schuster L."/>
            <person name="Cowan T.M."/>
            <person name="Smanski M.J."/>
            <person name="Chevrette M.G."/>
            <person name="De Carvalho L.P.S."/>
            <person name="Shen B."/>
        </authorList>
    </citation>
    <scope>NUCLEOTIDE SEQUENCE [LARGE SCALE GENOMIC DNA]</scope>
    <source>
        <strain evidence="3 4">NPDC002593</strain>
    </source>
</reference>
<sequence>MSTPDDRRVRRLSVDRWPRSLWDMELWNADRWKLSAVYRRFRTWIRASRWRRWTAWMAGIFLLLFVFPGVVGGIATALVDPSTASSGVDAGWSGVRDSSGVPLSRYMMVINHGDIFHPGYTILWAALSMVAEGYLFFGDFWIFSFDKVMSFGWMNFIATPLRATAKTFTGQIATPLVFVTAVTIGAFFVAYFIVRGLISKAAMQIVTMVVIAILSPVFLADPLAEVLSSDGILAQGRDVGVAVAAGLNGEGTRDSTTLVESMQGILTDNLVRKPLQVANFGHVVDVRPACKSAWSAGIMAGNEDEVKNGLKNCGDTAAYSAANKPSWAQFGILLLLCILGGVQGIVVFRISLKIMMSILDAIYHGFLAIFGLAAGGYIYGPTQTFTISNIVHGYIAAWRMIVEIVFVAVYLLFLGDLFEQADGQVVTVIVLSGIVMIIMMAQFKRISESVTRGGAAIAGKVSASVQGGIRGYGVAGGGGGGGGGYPSGGGGGTAAASHVMLMSTMGMQGVMAVSALSASPLASWLFRGRRNPLNRNSGMERDALLAGWENQRDPLWAIAQRHSREIGANPLWPIAQMHGLENQADPLWAMAQRNSREFMSDPNWLTAQMHGLENQADPLWAIAQRNSREFTSDPNWLQAQRTGIIERRRWRDMAREAALANGGLTNPRGVAAALTTLMDVGVVHRDALGLMETAGMTDARLNANVLHSWDRMLKVAPESTFKSQNLGYLAASTTRLRSAMESLARTLPGASMDEVVARIGPVDRALNLYREQAEAHVNLDELAALGEPGYRNEVGYVLSYLRDPTEAKIKALQEFSNGNFRLPEMDMKVDPDNILGPKIPDPEHENYELYQAKAALEAMGVPNRNGIPIPSDEHSAFKSKHAERMMDDIARREFNAISDSWDNFLADPGNPKWFREFRDAVNNAQRTERLATGMNRTPTAGLQSPGWGDSSNPGRWHAAFDSLPDHLNGP</sequence>
<organism evidence="3 4">
    <name type="scientific">Nocardia jiangxiensis</name>
    <dbReference type="NCBI Taxonomy" id="282685"/>
    <lineage>
        <taxon>Bacteria</taxon>
        <taxon>Bacillati</taxon>
        <taxon>Actinomycetota</taxon>
        <taxon>Actinomycetes</taxon>
        <taxon>Mycobacteriales</taxon>
        <taxon>Nocardiaceae</taxon>
        <taxon>Nocardia</taxon>
    </lineage>
</organism>
<gene>
    <name evidence="3" type="ORF">ACFYXQ_19085</name>
</gene>
<feature type="transmembrane region" description="Helical" evidence="2">
    <location>
        <begin position="425"/>
        <end position="443"/>
    </location>
</feature>
<dbReference type="RefSeq" id="WP_387404446.1">
    <property type="nucleotide sequence ID" value="NZ_JBIAQY010000006.1"/>
</dbReference>
<name>A0ABW6S0R0_9NOCA</name>
<feature type="transmembrane region" description="Helical" evidence="2">
    <location>
        <begin position="327"/>
        <end position="349"/>
    </location>
</feature>
<feature type="transmembrane region" description="Helical" evidence="2">
    <location>
        <begin position="391"/>
        <end position="413"/>
    </location>
</feature>
<protein>
    <recommendedName>
        <fullName evidence="5">TrbL/VirB6 plasmid conjugal transfer protein</fullName>
    </recommendedName>
</protein>
<feature type="region of interest" description="Disordered" evidence="1">
    <location>
        <begin position="934"/>
        <end position="970"/>
    </location>
</feature>
<feature type="transmembrane region" description="Helical" evidence="2">
    <location>
        <begin position="115"/>
        <end position="136"/>
    </location>
</feature>
<dbReference type="EMBL" id="JBIAQY010000006">
    <property type="protein sequence ID" value="MFF3569883.1"/>
    <property type="molecule type" value="Genomic_DNA"/>
</dbReference>
<keyword evidence="4" id="KW-1185">Reference proteome</keyword>
<keyword evidence="2" id="KW-0812">Transmembrane</keyword>
<feature type="transmembrane region" description="Helical" evidence="2">
    <location>
        <begin position="55"/>
        <end position="79"/>
    </location>
</feature>